<accession>A0A0U1L5N8</accession>
<dbReference type="RefSeq" id="WP_021171236.1">
    <property type="nucleotide sequence ID" value="NZ_CTRP01000016.1"/>
</dbReference>
<dbReference type="Proteomes" id="UP000049855">
    <property type="component" value="Unassembled WGS sequence"/>
</dbReference>
<gene>
    <name evidence="1" type="ORF">SpAn4DRAFT_4375</name>
</gene>
<dbReference type="AlphaFoldDB" id="A0A0U1L5N8"/>
<sequence length="452" mass="53428">MDIPRGSEILSDIRNDKNIRAMRSLWPQLTSRKNFDIPRNIDDYKKIASISKAHLNINGEEWYFNDKNQPKLRELVNNLYQISEISNMVSYNSVWKNVEVAIRDTITSDKEEKLISFQQRLELIINSIFSEVRSYEFYWAIEGIDLIDINEFAIGDLIFFNFNNEYYKKFKAEPDINDFYRISVVPFLDKNFANKVVVKCMALGDKDHAEGLAREKVEESLNYIRFMFCYINSEYVYDNKWKVYYDIKTTQESGCFLRRNPENNSTYLAYSPSKKIRNNFPISKKTIDTWGECYFLDSLGEIMKCNSRMEWEEAILTSIHWIGEAQHEWAADVALWKYWTAIESLIPPNKDEVTQSVLKGTAVLIVYTGYRFVSVTEFWSTYKRVKDLYDKRSRITHSGLSRQVMPDELRDVCQYASWLILAAVGLHSQGYRKFEQVQEQIDRLYGRKRSKR</sequence>
<evidence type="ECO:0000313" key="1">
    <source>
        <dbReference type="EMBL" id="CQR75011.1"/>
    </source>
</evidence>
<name>A0A0U1L5N8_9FIRM</name>
<proteinExistence type="predicted"/>
<protein>
    <submittedName>
        <fullName evidence="1">Uncharacterized protein</fullName>
    </submittedName>
</protein>
<evidence type="ECO:0000313" key="2">
    <source>
        <dbReference type="Proteomes" id="UP000049855"/>
    </source>
</evidence>
<organism evidence="1 2">
    <name type="scientific">Sporomusa ovata</name>
    <dbReference type="NCBI Taxonomy" id="2378"/>
    <lineage>
        <taxon>Bacteria</taxon>
        <taxon>Bacillati</taxon>
        <taxon>Bacillota</taxon>
        <taxon>Negativicutes</taxon>
        <taxon>Selenomonadales</taxon>
        <taxon>Sporomusaceae</taxon>
        <taxon>Sporomusa</taxon>
    </lineage>
</organism>
<keyword evidence="2" id="KW-1185">Reference proteome</keyword>
<reference evidence="2" key="1">
    <citation type="submission" date="2015-03" db="EMBL/GenBank/DDBJ databases">
        <authorList>
            <person name="Nijsse Bart"/>
        </authorList>
    </citation>
    <scope>NUCLEOTIDE SEQUENCE [LARGE SCALE GENOMIC DNA]</scope>
</reference>
<dbReference type="EMBL" id="CTRP01000016">
    <property type="protein sequence ID" value="CQR75011.1"/>
    <property type="molecule type" value="Genomic_DNA"/>
</dbReference>